<keyword evidence="1" id="KW-1133">Transmembrane helix</keyword>
<dbReference type="InterPro" id="IPR000917">
    <property type="entry name" value="Sulfatase_N"/>
</dbReference>
<dbReference type="SUPFAM" id="SSF53649">
    <property type="entry name" value="Alkaline phosphatase-like"/>
    <property type="match status" value="1"/>
</dbReference>
<organism evidence="3 4">
    <name type="scientific">Phytophthora fragariaefolia</name>
    <dbReference type="NCBI Taxonomy" id="1490495"/>
    <lineage>
        <taxon>Eukaryota</taxon>
        <taxon>Sar</taxon>
        <taxon>Stramenopiles</taxon>
        <taxon>Oomycota</taxon>
        <taxon>Peronosporomycetes</taxon>
        <taxon>Peronosporales</taxon>
        <taxon>Peronosporaceae</taxon>
        <taxon>Phytophthora</taxon>
    </lineage>
</organism>
<keyword evidence="1" id="KW-0812">Transmembrane</keyword>
<comment type="caution">
    <text evidence="3">The sequence shown here is derived from an EMBL/GenBank/DDBJ whole genome shotgun (WGS) entry which is preliminary data.</text>
</comment>
<dbReference type="InterPro" id="IPR052701">
    <property type="entry name" value="GAG_Ulvan_Degrading_Sulfatases"/>
</dbReference>
<proteinExistence type="predicted"/>
<evidence type="ECO:0000259" key="2">
    <source>
        <dbReference type="Pfam" id="PF00884"/>
    </source>
</evidence>
<keyword evidence="1" id="KW-0472">Membrane</keyword>
<dbReference type="InterPro" id="IPR017850">
    <property type="entry name" value="Alkaline_phosphatase_core_sf"/>
</dbReference>
<keyword evidence="4" id="KW-1185">Reference proteome</keyword>
<dbReference type="CDD" id="cd16015">
    <property type="entry name" value="LTA_synthase"/>
    <property type="match status" value="1"/>
</dbReference>
<dbReference type="Proteomes" id="UP001165121">
    <property type="component" value="Unassembled WGS sequence"/>
</dbReference>
<evidence type="ECO:0000256" key="1">
    <source>
        <dbReference type="SAM" id="Phobius"/>
    </source>
</evidence>
<name>A0A9W7D5I2_9STRA</name>
<dbReference type="PANTHER" id="PTHR43751">
    <property type="entry name" value="SULFATASE"/>
    <property type="match status" value="1"/>
</dbReference>
<dbReference type="PANTHER" id="PTHR43751:SF3">
    <property type="entry name" value="SULFATASE N-TERMINAL DOMAIN-CONTAINING PROTEIN"/>
    <property type="match status" value="1"/>
</dbReference>
<feature type="transmembrane region" description="Helical" evidence="1">
    <location>
        <begin position="107"/>
        <end position="130"/>
    </location>
</feature>
<dbReference type="OrthoDB" id="103349at2759"/>
<evidence type="ECO:0000313" key="3">
    <source>
        <dbReference type="EMBL" id="GMF59461.1"/>
    </source>
</evidence>
<reference evidence="3" key="1">
    <citation type="submission" date="2023-04" db="EMBL/GenBank/DDBJ databases">
        <title>Phytophthora fragariaefolia NBRC 109709.</title>
        <authorList>
            <person name="Ichikawa N."/>
            <person name="Sato H."/>
            <person name="Tonouchi N."/>
        </authorList>
    </citation>
    <scope>NUCLEOTIDE SEQUENCE</scope>
    <source>
        <strain evidence="3">NBRC 109709</strain>
    </source>
</reference>
<accession>A0A9W7D5I2</accession>
<sequence>MDPLSPPCVGTGDLQTTRYRVSEPLAEDDVAVSNMEASETKSGRRRKRAHAGDVFRVDDLVSAPWLGWLFIYTFVTFYFSASRCVALKALVTKYSSAADYTSGVKAAVMGLGFLEDFVCTTYFATALWLFDMIKQAAMDHHRFGAITRVFGGVVTFAVSWLLFLAMMGPFIADLLLVVHRDMRFSSGLLATLIREREHLKDAPISEEEVNSGYINGVGLVLVATFFGIVRAFAGWTDLASWNPTHIASNFLAPKLVVLEKRSVKYMNKNAVQDCDDVESRLEDGGDAAETTANTKSNEEADALLSPAKRSYSYQLLSCHHAVRLGVALIGLVGFPVLVVKISCASSPLIAYSALNATLNELFAYALQPAPSDIALTTVIGEQPWVETYIHSTEKHELYGVDSLYRRTTGFRGDLAFDVKVSSSNPPNVLVLGVESFRFQDSRYLVGQEDPSDLFKGTDMTITPNFDRWAKRGVAMRNIWSSNPTSRSLESVLFAQIPYDSAVKTAITGGRNGTRLSGMPQLFTQKGYETWFTTGSSIDLDNWDTFLPTHGFDTVWDNKKMMEIAESSLNISSDDWHSDAHRGLNWGVHDDLSFQILGDLLVNKTKEQRERVAKGEPKNPAFITHYTITSHAPFDSWPKWYESEKPDFSVFYEGHAHADLVERYLTVRSFTDLELGKFMDRMLEEGILNDTIVIITGDHGQAPEADVTNTHEESMTRVAAAIIAEGRLGNAVGMVIEDVVEQYDFLNTLADITGLPEGGFNQTGIGRSLKRKVPYGERVVYSNEPSRKMSIVRGRQRLRYDQVSESMMLHDTESDHSMNIDLFPNLTAEAQAEWRTWSDHGRRLAAYYTKRWDENCLLTVNCTAEP</sequence>
<feature type="transmembrane region" description="Helical" evidence="1">
    <location>
        <begin position="65"/>
        <end position="86"/>
    </location>
</feature>
<dbReference type="Pfam" id="PF00884">
    <property type="entry name" value="Sulfatase"/>
    <property type="match status" value="1"/>
</dbReference>
<dbReference type="Gene3D" id="3.40.720.10">
    <property type="entry name" value="Alkaline Phosphatase, subunit A"/>
    <property type="match status" value="1"/>
</dbReference>
<dbReference type="EMBL" id="BSXT01005041">
    <property type="protein sequence ID" value="GMF59461.1"/>
    <property type="molecule type" value="Genomic_DNA"/>
</dbReference>
<protein>
    <submittedName>
        <fullName evidence="3">Unnamed protein product</fullName>
    </submittedName>
</protein>
<gene>
    <name evidence="3" type="ORF">Pfra01_002568500</name>
</gene>
<dbReference type="AlphaFoldDB" id="A0A9W7D5I2"/>
<evidence type="ECO:0000313" key="4">
    <source>
        <dbReference type="Proteomes" id="UP001165121"/>
    </source>
</evidence>
<feature type="transmembrane region" description="Helical" evidence="1">
    <location>
        <begin position="150"/>
        <end position="178"/>
    </location>
</feature>
<feature type="domain" description="Sulfatase N-terminal" evidence="2">
    <location>
        <begin position="426"/>
        <end position="753"/>
    </location>
</feature>